<dbReference type="EMBL" id="FOCD01000001">
    <property type="protein sequence ID" value="SEM71062.1"/>
    <property type="molecule type" value="Genomic_DNA"/>
</dbReference>
<evidence type="ECO:0000313" key="3">
    <source>
        <dbReference type="EMBL" id="SEM71062.1"/>
    </source>
</evidence>
<dbReference type="GeneID" id="34221148"/>
<dbReference type="InterPro" id="IPR050361">
    <property type="entry name" value="MPP/UQCRC_Complex"/>
</dbReference>
<dbReference type="OrthoDB" id="9762085at2"/>
<dbReference type="GO" id="GO:0046872">
    <property type="term" value="F:metal ion binding"/>
    <property type="evidence" value="ECO:0007669"/>
    <property type="project" value="InterPro"/>
</dbReference>
<dbReference type="Proteomes" id="UP000027980">
    <property type="component" value="Chromosome"/>
</dbReference>
<feature type="domain" description="Peptidase M16 C-terminal" evidence="1">
    <location>
        <begin position="189"/>
        <end position="357"/>
    </location>
</feature>
<keyword evidence="2" id="KW-0645">Protease</keyword>
<dbReference type="KEGG" id="tap:GZ22_07175"/>
<dbReference type="SUPFAM" id="SSF63411">
    <property type="entry name" value="LuxS/MPP-like metallohydrolase"/>
    <property type="match status" value="2"/>
</dbReference>
<keyword evidence="2" id="KW-0378">Hydrolase</keyword>
<organism evidence="2 4">
    <name type="scientific">Terribacillus saccharophilus</name>
    <dbReference type="NCBI Taxonomy" id="361277"/>
    <lineage>
        <taxon>Bacteria</taxon>
        <taxon>Bacillati</taxon>
        <taxon>Bacillota</taxon>
        <taxon>Bacilli</taxon>
        <taxon>Bacillales</taxon>
        <taxon>Bacillaceae</taxon>
        <taxon>Terribacillus</taxon>
    </lineage>
</organism>
<dbReference type="AlphaFoldDB" id="A0A075LIE7"/>
<proteinExistence type="predicted"/>
<evidence type="ECO:0000313" key="2">
    <source>
        <dbReference type="EMBL" id="AIF66435.1"/>
    </source>
</evidence>
<dbReference type="PANTHER" id="PTHR11851:SF186">
    <property type="entry name" value="INACTIVE METALLOPROTEASE YMFF-RELATED"/>
    <property type="match status" value="1"/>
</dbReference>
<dbReference type="Proteomes" id="UP000199735">
    <property type="component" value="Unassembled WGS sequence"/>
</dbReference>
<dbReference type="Pfam" id="PF05193">
    <property type="entry name" value="Peptidase_M16_C"/>
    <property type="match status" value="1"/>
</dbReference>
<dbReference type="InterPro" id="IPR011249">
    <property type="entry name" value="Metalloenz_LuxS/M16"/>
</dbReference>
<protein>
    <submittedName>
        <fullName evidence="3">Predicted Zn-dependent peptidase</fullName>
    </submittedName>
    <submittedName>
        <fullName evidence="2">Zinc protease</fullName>
    </submittedName>
</protein>
<evidence type="ECO:0000259" key="1">
    <source>
        <dbReference type="Pfam" id="PF05193"/>
    </source>
</evidence>
<reference evidence="2 4" key="1">
    <citation type="submission" date="2014-07" db="EMBL/GenBank/DDBJ databases">
        <title>Complete genome sequence of a moderately halophilic bacterium Terribacillus aidingensis MP602, isolated from Cryptomeria fortunei in Tianmu mountain in China.</title>
        <authorList>
            <person name="Wang Y."/>
            <person name="Lu P."/>
            <person name="Zhang L."/>
        </authorList>
    </citation>
    <scope>NUCLEOTIDE SEQUENCE [LARGE SCALE GENOMIC DNA]</scope>
    <source>
        <strain evidence="2 4">MP602</strain>
    </source>
</reference>
<dbReference type="InterPro" id="IPR007863">
    <property type="entry name" value="Peptidase_M16_C"/>
</dbReference>
<accession>A0A075LIE7</accession>
<sequence>MKIAGEKIITGKGATLHLIPTKKYKTISIAVKLQAPLERETITARALLPYVLQQGTANLSDARALRLKLDDLYGAILSISGTKKGEKHIITLRLDVANENYLSDRTPLFEKAVDLLREILFEPKAENNAFTESIVTREIQTLKQKMVALKDDKMSYANMRLIDEMCKDEPYSLHVHGYEEELKDMDGGKLYGFYEKMLKQDKMDIYILGDVESELAEKAVQPFLERDIAPLEERTASVHPASDEVQEVIETQDVQQAKLHLGYRTNIRYDDSDYAALQVFNGLFGGFPSSKLFRNVREKHSLAYYAASRFESHKGLLFVFSGIDPKDYQKAKEIIDAQLASMQAGEFEGSEVEEVKDLIVSQILETIDNPAGHIETLYQQVMGNKNVTIEQMLDSIQQVTTEDVLQVAKKVQLDTVYLLTNKEAEKNA</sequence>
<reference evidence="3 5" key="2">
    <citation type="submission" date="2016-10" db="EMBL/GenBank/DDBJ databases">
        <authorList>
            <person name="Varghese N."/>
            <person name="Submissions S."/>
        </authorList>
    </citation>
    <scope>NUCLEOTIDE SEQUENCE [LARGE SCALE GENOMIC DNA]</scope>
    <source>
        <strain evidence="3 5">DSM 21619</strain>
    </source>
</reference>
<dbReference type="NCBIfam" id="NF047422">
    <property type="entry name" value="YfmF_fam"/>
    <property type="match status" value="1"/>
</dbReference>
<dbReference type="GO" id="GO:0006508">
    <property type="term" value="P:proteolysis"/>
    <property type="evidence" value="ECO:0007669"/>
    <property type="project" value="UniProtKB-KW"/>
</dbReference>
<accession>A0AAX2ECM1</accession>
<dbReference type="HOGENOM" id="CLU_052943_0_0_9"/>
<dbReference type="Gene3D" id="3.30.830.10">
    <property type="entry name" value="Metalloenzyme, LuxS/M16 peptidase-like"/>
    <property type="match status" value="2"/>
</dbReference>
<dbReference type="EMBL" id="CP008876">
    <property type="protein sequence ID" value="AIF66435.1"/>
    <property type="molecule type" value="Genomic_DNA"/>
</dbReference>
<dbReference type="RefSeq" id="WP_038560371.1">
    <property type="nucleotide sequence ID" value="NZ_CP008876.1"/>
</dbReference>
<name>A0A075LIE7_9BACI</name>
<gene>
    <name evidence="2" type="ORF">GZ22_07175</name>
    <name evidence="3" type="ORF">SAMN04489762_0822</name>
</gene>
<dbReference type="GO" id="GO:0008233">
    <property type="term" value="F:peptidase activity"/>
    <property type="evidence" value="ECO:0007669"/>
    <property type="project" value="UniProtKB-KW"/>
</dbReference>
<evidence type="ECO:0000313" key="4">
    <source>
        <dbReference type="Proteomes" id="UP000027980"/>
    </source>
</evidence>
<evidence type="ECO:0000313" key="5">
    <source>
        <dbReference type="Proteomes" id="UP000199735"/>
    </source>
</evidence>
<dbReference type="PANTHER" id="PTHR11851">
    <property type="entry name" value="METALLOPROTEASE"/>
    <property type="match status" value="1"/>
</dbReference>